<reference evidence="3 4" key="1">
    <citation type="submission" date="2017-11" db="EMBL/GenBank/DDBJ databases">
        <title>Draft Genome Sequence of Lactobacillus curieae NBRC 111893 isolated from Koso, a Japanese sugar-Vegetable Fermented Beverage.</title>
        <authorList>
            <person name="Chiou T.Y."/>
            <person name="Oshima K."/>
            <person name="Suda W."/>
            <person name="Hattori M."/>
            <person name="Takahashi T."/>
        </authorList>
    </citation>
    <scope>NUCLEOTIDE SEQUENCE [LARGE SCALE GENOMIC DNA]</scope>
    <source>
        <strain evidence="3 4">NBRC111893</strain>
    </source>
</reference>
<keyword evidence="1" id="KW-1133">Transmembrane helix</keyword>
<keyword evidence="4" id="KW-1185">Reference proteome</keyword>
<comment type="caution">
    <text evidence="3">The sequence shown here is derived from an EMBL/GenBank/DDBJ whole genome shotgun (WGS) entry which is preliminary data.</text>
</comment>
<accession>A0A401FIA5</accession>
<sequence>MSVEDKVCVKCGRTIPGYSRFCPYCGAAQPAISTNNKVSNNKRSAQRTSQGMSPMHKLGLIIGVLAVILAIAKFTTFKDGPSHHKIEEELHLDMFEGQTAYGKHPKVTVNKHKGTIIKISYKSTALKNIQSNPDWRRLTKKSIKKVKRI</sequence>
<evidence type="ECO:0000256" key="1">
    <source>
        <dbReference type="SAM" id="Phobius"/>
    </source>
</evidence>
<feature type="domain" description="Zinc-ribbon" evidence="2">
    <location>
        <begin position="8"/>
        <end position="28"/>
    </location>
</feature>
<dbReference type="Proteomes" id="UP000286974">
    <property type="component" value="Unassembled WGS sequence"/>
</dbReference>
<dbReference type="OrthoDB" id="2297197at2"/>
<organism evidence="3 4">
    <name type="scientific">Lentilactobacillus kosonis</name>
    <dbReference type="NCBI Taxonomy" id="2810561"/>
    <lineage>
        <taxon>Bacteria</taxon>
        <taxon>Bacillati</taxon>
        <taxon>Bacillota</taxon>
        <taxon>Bacilli</taxon>
        <taxon>Lactobacillales</taxon>
        <taxon>Lactobacillaceae</taxon>
        <taxon>Lentilactobacillus</taxon>
    </lineage>
</organism>
<protein>
    <recommendedName>
        <fullName evidence="2">Zinc-ribbon domain-containing protein</fullName>
    </recommendedName>
</protein>
<evidence type="ECO:0000313" key="4">
    <source>
        <dbReference type="Proteomes" id="UP000286974"/>
    </source>
</evidence>
<proteinExistence type="predicted"/>
<dbReference type="RefSeq" id="WP_125007618.1">
    <property type="nucleotide sequence ID" value="NZ_BEXA01000001.1"/>
</dbReference>
<keyword evidence="1" id="KW-0812">Transmembrane</keyword>
<dbReference type="EMBL" id="BEXA01000001">
    <property type="protein sequence ID" value="GAY72028.1"/>
    <property type="molecule type" value="Genomic_DNA"/>
</dbReference>
<dbReference type="AlphaFoldDB" id="A0A401FIA5"/>
<name>A0A401FIA5_9LACO</name>
<dbReference type="Pfam" id="PF13240">
    <property type="entry name" value="Zn_Ribbon_1"/>
    <property type="match status" value="1"/>
</dbReference>
<gene>
    <name evidence="3" type="ORF">NBRC111893_174</name>
</gene>
<evidence type="ECO:0000313" key="3">
    <source>
        <dbReference type="EMBL" id="GAY72028.1"/>
    </source>
</evidence>
<dbReference type="InterPro" id="IPR026870">
    <property type="entry name" value="Zinc_ribbon_dom"/>
</dbReference>
<evidence type="ECO:0000259" key="2">
    <source>
        <dbReference type="Pfam" id="PF13240"/>
    </source>
</evidence>
<keyword evidence="1" id="KW-0472">Membrane</keyword>
<feature type="transmembrane region" description="Helical" evidence="1">
    <location>
        <begin position="58"/>
        <end position="76"/>
    </location>
</feature>